<dbReference type="EMBL" id="CXWD01000032">
    <property type="protein sequence ID" value="CTQ77207.1"/>
    <property type="molecule type" value="Genomic_DNA"/>
</dbReference>
<dbReference type="STRING" id="388408.LAX5112_04836"/>
<dbReference type="OrthoDB" id="7679532at2"/>
<organism evidence="2 3">
    <name type="scientific">Roseibium alexandrii</name>
    <dbReference type="NCBI Taxonomy" id="388408"/>
    <lineage>
        <taxon>Bacteria</taxon>
        <taxon>Pseudomonadati</taxon>
        <taxon>Pseudomonadota</taxon>
        <taxon>Alphaproteobacteria</taxon>
        <taxon>Hyphomicrobiales</taxon>
        <taxon>Stappiaceae</taxon>
        <taxon>Roseibium</taxon>
    </lineage>
</organism>
<gene>
    <name evidence="2" type="ORF">LAX5112_04836</name>
</gene>
<evidence type="ECO:0000313" key="2">
    <source>
        <dbReference type="EMBL" id="CTQ77207.1"/>
    </source>
</evidence>
<dbReference type="Pfam" id="PF04964">
    <property type="entry name" value="Flp_Fap"/>
    <property type="match status" value="1"/>
</dbReference>
<dbReference type="InterPro" id="IPR007047">
    <property type="entry name" value="Flp_Fap"/>
</dbReference>
<sequence>MYSVTKQFLVNQFTRLIHDRSGATMVEYGLLVATLSIAILLTVGSIGETVRDDIFQVISNVMLTGANEAAQN</sequence>
<dbReference type="RefSeq" id="WP_008193098.1">
    <property type="nucleotide sequence ID" value="NZ_CXWD01000032.1"/>
</dbReference>
<dbReference type="Proteomes" id="UP000053235">
    <property type="component" value="Unassembled WGS sequence"/>
</dbReference>
<evidence type="ECO:0000313" key="3">
    <source>
        <dbReference type="Proteomes" id="UP000053235"/>
    </source>
</evidence>
<dbReference type="AlphaFoldDB" id="A0A0M7ARC9"/>
<evidence type="ECO:0000256" key="1">
    <source>
        <dbReference type="SAM" id="Phobius"/>
    </source>
</evidence>
<proteinExistence type="predicted"/>
<keyword evidence="1" id="KW-0812">Transmembrane</keyword>
<accession>A0A0M7ARC9</accession>
<keyword evidence="3" id="KW-1185">Reference proteome</keyword>
<name>A0A0M7ARC9_9HYPH</name>
<feature type="transmembrane region" description="Helical" evidence="1">
    <location>
        <begin position="28"/>
        <end position="46"/>
    </location>
</feature>
<keyword evidence="1" id="KW-0472">Membrane</keyword>
<keyword evidence="1" id="KW-1133">Transmembrane helix</keyword>
<protein>
    <submittedName>
        <fullName evidence="2">Flp pilus assembly protein, pilin Flp</fullName>
    </submittedName>
</protein>
<reference evidence="3" key="1">
    <citation type="submission" date="2015-07" db="EMBL/GenBank/DDBJ databases">
        <authorList>
            <person name="Rodrigo-Torres Lidia"/>
            <person name="Arahal R.David."/>
        </authorList>
    </citation>
    <scope>NUCLEOTIDE SEQUENCE [LARGE SCALE GENOMIC DNA]</scope>
    <source>
        <strain evidence="3">CECT 5112</strain>
    </source>
</reference>